<dbReference type="PROSITE" id="PS00534">
    <property type="entry name" value="FERROCHELATASE"/>
    <property type="match status" value="1"/>
</dbReference>
<feature type="binding site" evidence="9">
    <location>
        <position position="198"/>
    </location>
    <ligand>
        <name>Fe(2+)</name>
        <dbReference type="ChEBI" id="CHEBI:29033"/>
    </ligand>
</feature>
<proteinExistence type="inferred from homology"/>
<gene>
    <name evidence="9" type="primary">hemH</name>
    <name evidence="11" type="ORF">EDC56_0219</name>
</gene>
<feature type="binding site" evidence="9">
    <location>
        <position position="279"/>
    </location>
    <ligand>
        <name>Fe(2+)</name>
        <dbReference type="ChEBI" id="CHEBI:29033"/>
    </ligand>
</feature>
<dbReference type="EMBL" id="RKHR01000003">
    <property type="protein sequence ID" value="ROS04706.1"/>
    <property type="molecule type" value="Genomic_DNA"/>
</dbReference>
<reference evidence="11 12" key="1">
    <citation type="submission" date="2018-11" db="EMBL/GenBank/DDBJ databases">
        <title>Genomic Encyclopedia of Type Strains, Phase IV (KMG-IV): sequencing the most valuable type-strain genomes for metagenomic binning, comparative biology and taxonomic classification.</title>
        <authorList>
            <person name="Goeker M."/>
        </authorList>
    </citation>
    <scope>NUCLEOTIDE SEQUENCE [LARGE SCALE GENOMIC DNA]</scope>
    <source>
        <strain evidence="11 12">DSM 100316</strain>
    </source>
</reference>
<dbReference type="CDD" id="cd03411">
    <property type="entry name" value="Ferrochelatase_N"/>
    <property type="match status" value="1"/>
</dbReference>
<dbReference type="CDD" id="cd00419">
    <property type="entry name" value="Ferrochelatase_C"/>
    <property type="match status" value="1"/>
</dbReference>
<evidence type="ECO:0000256" key="5">
    <source>
        <dbReference type="ARBA" id="ARBA00023133"/>
    </source>
</evidence>
<evidence type="ECO:0000256" key="8">
    <source>
        <dbReference type="ARBA" id="ARBA00024536"/>
    </source>
</evidence>
<dbReference type="PANTHER" id="PTHR11108:SF1">
    <property type="entry name" value="FERROCHELATASE, MITOCHONDRIAL"/>
    <property type="match status" value="1"/>
</dbReference>
<comment type="subcellular location">
    <subcellularLocation>
        <location evidence="9 10">Cytoplasm</location>
    </subcellularLocation>
</comment>
<dbReference type="EC" id="4.98.1.1" evidence="9 10"/>
<keyword evidence="5 9" id="KW-0350">Heme biosynthesis</keyword>
<dbReference type="InterPro" id="IPR033644">
    <property type="entry name" value="Ferrochelatase_C"/>
</dbReference>
<dbReference type="NCBIfam" id="TIGR00109">
    <property type="entry name" value="hemH"/>
    <property type="match status" value="1"/>
</dbReference>
<keyword evidence="3 9" id="KW-0479">Metal-binding</keyword>
<dbReference type="SUPFAM" id="SSF53800">
    <property type="entry name" value="Chelatase"/>
    <property type="match status" value="1"/>
</dbReference>
<comment type="pathway">
    <text evidence="9 10">Porphyrin-containing compound metabolism; protoheme biosynthesis; protoheme from protoporphyrin-IX: step 1/1.</text>
</comment>
<evidence type="ECO:0000256" key="9">
    <source>
        <dbReference type="HAMAP-Rule" id="MF_00323"/>
    </source>
</evidence>
<dbReference type="GO" id="GO:0005737">
    <property type="term" value="C:cytoplasm"/>
    <property type="evidence" value="ECO:0007669"/>
    <property type="project" value="UniProtKB-SubCell"/>
</dbReference>
<dbReference type="InterPro" id="IPR033659">
    <property type="entry name" value="Ferrochelatase_N"/>
</dbReference>
<comment type="catalytic activity">
    <reaction evidence="8">
        <text>Fe-coproporphyrin III + 2 H(+) = coproporphyrin III + Fe(2+)</text>
        <dbReference type="Rhea" id="RHEA:49572"/>
        <dbReference type="ChEBI" id="CHEBI:15378"/>
        <dbReference type="ChEBI" id="CHEBI:29033"/>
        <dbReference type="ChEBI" id="CHEBI:68438"/>
        <dbReference type="ChEBI" id="CHEBI:131725"/>
        <dbReference type="EC" id="4.99.1.9"/>
    </reaction>
    <physiologicalReaction direction="right-to-left" evidence="8">
        <dbReference type="Rhea" id="RHEA:49574"/>
    </physiologicalReaction>
</comment>
<dbReference type="GO" id="GO:0004325">
    <property type="term" value="F:ferrochelatase activity"/>
    <property type="evidence" value="ECO:0007669"/>
    <property type="project" value="UniProtKB-UniRule"/>
</dbReference>
<dbReference type="GO" id="GO:0046872">
    <property type="term" value="F:metal ion binding"/>
    <property type="evidence" value="ECO:0007669"/>
    <property type="project" value="UniProtKB-KW"/>
</dbReference>
<name>A0A3N2DXW6_9GAMM</name>
<dbReference type="Pfam" id="PF00762">
    <property type="entry name" value="Ferrochelatase"/>
    <property type="match status" value="1"/>
</dbReference>
<dbReference type="FunFam" id="3.40.50.1400:FF:000002">
    <property type="entry name" value="Ferrochelatase"/>
    <property type="match status" value="1"/>
</dbReference>
<evidence type="ECO:0000313" key="11">
    <source>
        <dbReference type="EMBL" id="ROS04706.1"/>
    </source>
</evidence>
<comment type="catalytic activity">
    <reaction evidence="9 10">
        <text>heme b + 2 H(+) = protoporphyrin IX + Fe(2+)</text>
        <dbReference type="Rhea" id="RHEA:22584"/>
        <dbReference type="ChEBI" id="CHEBI:15378"/>
        <dbReference type="ChEBI" id="CHEBI:29033"/>
        <dbReference type="ChEBI" id="CHEBI:57306"/>
        <dbReference type="ChEBI" id="CHEBI:60344"/>
        <dbReference type="EC" id="4.98.1.1"/>
    </reaction>
</comment>
<keyword evidence="12" id="KW-1185">Reference proteome</keyword>
<evidence type="ECO:0000313" key="12">
    <source>
        <dbReference type="Proteomes" id="UP000275394"/>
    </source>
</evidence>
<dbReference type="RefSeq" id="WP_123710688.1">
    <property type="nucleotide sequence ID" value="NZ_RKHR01000003.1"/>
</dbReference>
<comment type="function">
    <text evidence="9 10">Catalyzes the ferrous insertion into protoporphyrin IX.</text>
</comment>
<dbReference type="Gene3D" id="3.40.50.1400">
    <property type="match status" value="2"/>
</dbReference>
<dbReference type="HAMAP" id="MF_00323">
    <property type="entry name" value="Ferrochelatase"/>
    <property type="match status" value="1"/>
</dbReference>
<keyword evidence="4 9" id="KW-0408">Iron</keyword>
<dbReference type="PANTHER" id="PTHR11108">
    <property type="entry name" value="FERROCHELATASE"/>
    <property type="match status" value="1"/>
</dbReference>
<evidence type="ECO:0000256" key="6">
    <source>
        <dbReference type="ARBA" id="ARBA00023239"/>
    </source>
</evidence>
<evidence type="ECO:0000256" key="1">
    <source>
        <dbReference type="ARBA" id="ARBA00007718"/>
    </source>
</evidence>
<accession>A0A3N2DXW6</accession>
<protein>
    <recommendedName>
        <fullName evidence="9 10">Ferrochelatase</fullName>
        <ecNumber evidence="9 10">4.98.1.1</ecNumber>
    </recommendedName>
    <alternativeName>
        <fullName evidence="9">Heme synthase</fullName>
    </alternativeName>
    <alternativeName>
        <fullName evidence="9">Protoheme ferro-lyase</fullName>
    </alternativeName>
</protein>
<dbReference type="AlphaFoldDB" id="A0A3N2DXW6"/>
<dbReference type="InterPro" id="IPR001015">
    <property type="entry name" value="Ferrochelatase"/>
</dbReference>
<dbReference type="UniPathway" id="UPA00252">
    <property type="reaction ID" value="UER00325"/>
</dbReference>
<comment type="similarity">
    <text evidence="1 9 10">Belongs to the ferrochelatase family.</text>
</comment>
<evidence type="ECO:0000256" key="3">
    <source>
        <dbReference type="ARBA" id="ARBA00022723"/>
    </source>
</evidence>
<keyword evidence="7 9" id="KW-0627">Porphyrin biosynthesis</keyword>
<evidence type="ECO:0000256" key="10">
    <source>
        <dbReference type="RuleBase" id="RU000607"/>
    </source>
</evidence>
<organism evidence="11 12">
    <name type="scientific">Sinobacterium caligoides</name>
    <dbReference type="NCBI Taxonomy" id="933926"/>
    <lineage>
        <taxon>Bacteria</taxon>
        <taxon>Pseudomonadati</taxon>
        <taxon>Pseudomonadota</taxon>
        <taxon>Gammaproteobacteria</taxon>
        <taxon>Cellvibrionales</taxon>
        <taxon>Spongiibacteraceae</taxon>
        <taxon>Sinobacterium</taxon>
    </lineage>
</organism>
<evidence type="ECO:0000256" key="2">
    <source>
        <dbReference type="ARBA" id="ARBA00022490"/>
    </source>
</evidence>
<keyword evidence="6 9" id="KW-0456">Lyase</keyword>
<dbReference type="InterPro" id="IPR019772">
    <property type="entry name" value="Ferrochelatase_AS"/>
</dbReference>
<sequence>MSVSVKKAVLLVNLGSPEQPTKSAVRAFLKPFLFDRRVVEVPRPIWWLIMHGIILPFRPAKVAKAYASVWDGDSPLRVILSQQCAALQARFDADEAPVKVVSAMTYGAPSIASMLDRLNDEGIEQVVVLPLYPQYSATTTAAVTDQLGRYLETKRDITDLRVVKSYYRHPQYIAALANSVEEFWQREGRGDHLLMSFHGIPQANVDKGDPYYQHCDETARKLAERLGLSDEQWTMSFQSRLGKAQWLSPYTVDALTDLARQPVGNLDVICPAFSADCLETLEEMAIENRDHYFAARGEDRVDESYRYIAALNDRADHVELFHDIASKQMLGFID</sequence>
<dbReference type="OrthoDB" id="9809741at2"/>
<evidence type="ECO:0000256" key="7">
    <source>
        <dbReference type="ARBA" id="ARBA00023244"/>
    </source>
</evidence>
<dbReference type="Proteomes" id="UP000275394">
    <property type="component" value="Unassembled WGS sequence"/>
</dbReference>
<comment type="caution">
    <text evidence="11">The sequence shown here is derived from an EMBL/GenBank/DDBJ whole genome shotgun (WGS) entry which is preliminary data.</text>
</comment>
<evidence type="ECO:0000256" key="4">
    <source>
        <dbReference type="ARBA" id="ARBA00023004"/>
    </source>
</evidence>
<keyword evidence="2 9" id="KW-0963">Cytoplasm</keyword>
<dbReference type="GO" id="GO:0006783">
    <property type="term" value="P:heme biosynthetic process"/>
    <property type="evidence" value="ECO:0007669"/>
    <property type="project" value="UniProtKB-UniRule"/>
</dbReference>